<reference evidence="1" key="1">
    <citation type="journal article" date="2015" name="Nature">
        <title>Complex archaea that bridge the gap between prokaryotes and eukaryotes.</title>
        <authorList>
            <person name="Spang A."/>
            <person name="Saw J.H."/>
            <person name="Jorgensen S.L."/>
            <person name="Zaremba-Niedzwiedzka K."/>
            <person name="Martijn J."/>
            <person name="Lind A.E."/>
            <person name="van Eijk R."/>
            <person name="Schleper C."/>
            <person name="Guy L."/>
            <person name="Ettema T.J."/>
        </authorList>
    </citation>
    <scope>NUCLEOTIDE SEQUENCE</scope>
</reference>
<evidence type="ECO:0000313" key="1">
    <source>
        <dbReference type="EMBL" id="KKM73424.1"/>
    </source>
</evidence>
<dbReference type="AlphaFoldDB" id="A0A0F9JUF9"/>
<name>A0A0F9JUF9_9ZZZZ</name>
<organism evidence="1">
    <name type="scientific">marine sediment metagenome</name>
    <dbReference type="NCBI Taxonomy" id="412755"/>
    <lineage>
        <taxon>unclassified sequences</taxon>
        <taxon>metagenomes</taxon>
        <taxon>ecological metagenomes</taxon>
    </lineage>
</organism>
<proteinExistence type="predicted"/>
<dbReference type="EMBL" id="LAZR01009305">
    <property type="protein sequence ID" value="KKM73424.1"/>
    <property type="molecule type" value="Genomic_DNA"/>
</dbReference>
<accession>A0A0F9JUF9</accession>
<comment type="caution">
    <text evidence="1">The sequence shown here is derived from an EMBL/GenBank/DDBJ whole genome shotgun (WGS) entry which is preliminary data.</text>
</comment>
<protein>
    <submittedName>
        <fullName evidence="1">Uncharacterized protein</fullName>
    </submittedName>
</protein>
<gene>
    <name evidence="1" type="ORF">LCGC14_1410610</name>
</gene>
<sequence length="69" mass="7543">MQIELNATICLEHPKAPHIQIANTVDFDDAPGLNVATTHFAQDISDLSAAFIALANHLHKRHDSFADLP</sequence>